<dbReference type="AlphaFoldDB" id="A0A2P6R7M4"/>
<comment type="caution">
    <text evidence="13">The sequence shown here is derived from an EMBL/GenBank/DDBJ whole genome shotgun (WGS) entry which is preliminary data.</text>
</comment>
<accession>A0A2P6R7M4</accession>
<dbReference type="GO" id="GO:0042545">
    <property type="term" value="P:cell wall modification"/>
    <property type="evidence" value="ECO:0007669"/>
    <property type="project" value="InterPro"/>
</dbReference>
<dbReference type="Gramene" id="PRQ42399">
    <property type="protein sequence ID" value="PRQ42399"/>
    <property type="gene ID" value="RchiOBHm_Chr3g0457241"/>
</dbReference>
<dbReference type="Gene3D" id="2.160.20.10">
    <property type="entry name" value="Single-stranded right-handed beta-helix, Pectin lyase-like"/>
    <property type="match status" value="1"/>
</dbReference>
<dbReference type="Proteomes" id="UP000238479">
    <property type="component" value="Chromosome 3"/>
</dbReference>
<dbReference type="FunFam" id="2.160.20.10:FF:000013">
    <property type="entry name" value="Pectinesterase"/>
    <property type="match status" value="1"/>
</dbReference>
<keyword evidence="11" id="KW-0732">Signal</keyword>
<protein>
    <recommendedName>
        <fullName evidence="4">pectinesterase</fullName>
        <ecNumber evidence="4">3.1.1.11</ecNumber>
    </recommendedName>
</protein>
<evidence type="ECO:0000259" key="12">
    <source>
        <dbReference type="Pfam" id="PF01095"/>
    </source>
</evidence>
<evidence type="ECO:0000313" key="13">
    <source>
        <dbReference type="EMBL" id="PRQ42399.1"/>
    </source>
</evidence>
<dbReference type="InterPro" id="IPR012334">
    <property type="entry name" value="Pectin_lyas_fold"/>
</dbReference>
<dbReference type="GO" id="GO:0045490">
    <property type="term" value="P:pectin catabolic process"/>
    <property type="evidence" value="ECO:0007669"/>
    <property type="project" value="UniProtKB-UniPathway"/>
</dbReference>
<keyword evidence="7" id="KW-0063">Aspartyl esterase</keyword>
<keyword evidence="5" id="KW-0134">Cell wall</keyword>
<keyword evidence="8" id="KW-0325">Glycoprotein</keyword>
<evidence type="ECO:0000256" key="10">
    <source>
        <dbReference type="ARBA" id="ARBA00057335"/>
    </source>
</evidence>
<dbReference type="STRING" id="74649.A0A2P6R7M4"/>
<keyword evidence="5" id="KW-0964">Secreted</keyword>
<evidence type="ECO:0000256" key="9">
    <source>
        <dbReference type="ARBA" id="ARBA00047928"/>
    </source>
</evidence>
<dbReference type="SUPFAM" id="SSF51126">
    <property type="entry name" value="Pectin lyase-like"/>
    <property type="match status" value="1"/>
</dbReference>
<dbReference type="Pfam" id="PF01095">
    <property type="entry name" value="Pectinesterase"/>
    <property type="match status" value="1"/>
</dbReference>
<evidence type="ECO:0000256" key="6">
    <source>
        <dbReference type="ARBA" id="ARBA00022801"/>
    </source>
</evidence>
<dbReference type="InterPro" id="IPR011050">
    <property type="entry name" value="Pectin_lyase_fold/virulence"/>
</dbReference>
<dbReference type="UniPathway" id="UPA00545">
    <property type="reaction ID" value="UER00823"/>
</dbReference>
<organism evidence="13 14">
    <name type="scientific">Rosa chinensis</name>
    <name type="common">China rose</name>
    <dbReference type="NCBI Taxonomy" id="74649"/>
    <lineage>
        <taxon>Eukaryota</taxon>
        <taxon>Viridiplantae</taxon>
        <taxon>Streptophyta</taxon>
        <taxon>Embryophyta</taxon>
        <taxon>Tracheophyta</taxon>
        <taxon>Spermatophyta</taxon>
        <taxon>Magnoliopsida</taxon>
        <taxon>eudicotyledons</taxon>
        <taxon>Gunneridae</taxon>
        <taxon>Pentapetalae</taxon>
        <taxon>rosids</taxon>
        <taxon>fabids</taxon>
        <taxon>Rosales</taxon>
        <taxon>Rosaceae</taxon>
        <taxon>Rosoideae</taxon>
        <taxon>Rosoideae incertae sedis</taxon>
        <taxon>Rosa</taxon>
    </lineage>
</organism>
<dbReference type="InterPro" id="IPR000070">
    <property type="entry name" value="Pectinesterase_cat"/>
</dbReference>
<dbReference type="EMBL" id="PDCK01000041">
    <property type="protein sequence ID" value="PRQ42399.1"/>
    <property type="molecule type" value="Genomic_DNA"/>
</dbReference>
<evidence type="ECO:0000256" key="2">
    <source>
        <dbReference type="ARBA" id="ARBA00005184"/>
    </source>
</evidence>
<keyword evidence="14" id="KW-1185">Reference proteome</keyword>
<dbReference type="OMA" id="HYYERCY"/>
<comment type="function">
    <text evidence="10">Acts in the modification of cell walls via demethylesterification of cell wall pectin.</text>
</comment>
<dbReference type="PANTHER" id="PTHR31321">
    <property type="entry name" value="ACYL-COA THIOESTER HYDROLASE YBHC-RELATED"/>
    <property type="match status" value="1"/>
</dbReference>
<proteinExistence type="inferred from homology"/>
<dbReference type="EC" id="3.1.1.11" evidence="4"/>
<evidence type="ECO:0000256" key="5">
    <source>
        <dbReference type="ARBA" id="ARBA00022512"/>
    </source>
</evidence>
<comment type="pathway">
    <text evidence="2">Glycan metabolism; pectin degradation; 2-dehydro-3-deoxy-D-gluconate from pectin: step 1/5.</text>
</comment>
<comment type="similarity">
    <text evidence="3">Belongs to the pectinesterase family.</text>
</comment>
<comment type="subcellular location">
    <subcellularLocation>
        <location evidence="1">Secreted</location>
        <location evidence="1">Cell wall</location>
    </subcellularLocation>
</comment>
<feature type="signal peptide" evidence="11">
    <location>
        <begin position="1"/>
        <end position="23"/>
    </location>
</feature>
<dbReference type="GO" id="GO:0030599">
    <property type="term" value="F:pectinesterase activity"/>
    <property type="evidence" value="ECO:0007669"/>
    <property type="project" value="UniProtKB-EC"/>
</dbReference>
<evidence type="ECO:0000256" key="3">
    <source>
        <dbReference type="ARBA" id="ARBA00008891"/>
    </source>
</evidence>
<comment type="catalytic activity">
    <reaction evidence="9">
        <text>[(1-&gt;4)-alpha-D-galacturonosyl methyl ester](n) + n H2O = [(1-&gt;4)-alpha-D-galacturonosyl](n) + n methanol + n H(+)</text>
        <dbReference type="Rhea" id="RHEA:22380"/>
        <dbReference type="Rhea" id="RHEA-COMP:14570"/>
        <dbReference type="Rhea" id="RHEA-COMP:14573"/>
        <dbReference type="ChEBI" id="CHEBI:15377"/>
        <dbReference type="ChEBI" id="CHEBI:15378"/>
        <dbReference type="ChEBI" id="CHEBI:17790"/>
        <dbReference type="ChEBI" id="CHEBI:140522"/>
        <dbReference type="ChEBI" id="CHEBI:140523"/>
        <dbReference type="EC" id="3.1.1.11"/>
    </reaction>
</comment>
<evidence type="ECO:0000256" key="1">
    <source>
        <dbReference type="ARBA" id="ARBA00004191"/>
    </source>
</evidence>
<evidence type="ECO:0000256" key="7">
    <source>
        <dbReference type="ARBA" id="ARBA00023085"/>
    </source>
</evidence>
<name>A0A2P6R7M4_ROSCH</name>
<feature type="domain" description="Pectinesterase catalytic" evidence="12">
    <location>
        <begin position="34"/>
        <end position="337"/>
    </location>
</feature>
<gene>
    <name evidence="13" type="ORF">RchiOBHm_Chr3g0457241</name>
</gene>
<dbReference type="PANTHER" id="PTHR31321:SF85">
    <property type="entry name" value="PECTINESTERASE CATALYTIC DOMAIN-CONTAINING PROTEIN"/>
    <property type="match status" value="1"/>
</dbReference>
<evidence type="ECO:0000256" key="11">
    <source>
        <dbReference type="SAM" id="SignalP"/>
    </source>
</evidence>
<evidence type="ECO:0000256" key="4">
    <source>
        <dbReference type="ARBA" id="ARBA00013229"/>
    </source>
</evidence>
<evidence type="ECO:0000256" key="8">
    <source>
        <dbReference type="ARBA" id="ARBA00023180"/>
    </source>
</evidence>
<reference evidence="13 14" key="1">
    <citation type="journal article" date="2018" name="Nat. Genet.">
        <title>The Rosa genome provides new insights in the design of modern roses.</title>
        <authorList>
            <person name="Bendahmane M."/>
        </authorList>
    </citation>
    <scope>NUCLEOTIDE SEQUENCE [LARGE SCALE GENOMIC DNA]</scope>
    <source>
        <strain evidence="14">cv. Old Blush</strain>
    </source>
</reference>
<evidence type="ECO:0000313" key="14">
    <source>
        <dbReference type="Proteomes" id="UP000238479"/>
    </source>
</evidence>
<feature type="chain" id="PRO_5015154520" description="pectinesterase" evidence="11">
    <location>
        <begin position="24"/>
        <end position="346"/>
    </location>
</feature>
<sequence length="346" mass="38233">MKSLILIISVILALFSFLNGLNAFRPLDQVSTTIVVDQNGKGQFTTVQQAVDSIPPNNPWTLIHLNSGVYNCILSIGTLCANITIFSEKVEIKKPYIILEGDRDQQTVIQYGDGGNVVTSPTFKLNADNFVARYIVFKNTYDNLPSKLDASGVNTTWAPAAAINGDRASFYHCSFSSLQDTLTDAKGRHYFYDCKISGAIDFIWGNAQSIYENCQINSLASKIAPRVGFITAQARESPEENTGFVFKNCHVTGSGPMYLGRAHTNHARVLFAGTTMDNVIRAEGWDGARFKGSENLISFSEANCRGPGANMSKRVKWEKKLSDQEVNDLTSLSYINQDGWIEKQPR</sequence>
<keyword evidence="6 13" id="KW-0378">Hydrolase</keyword>